<reference evidence="1" key="1">
    <citation type="submission" date="2023-02" db="EMBL/GenBank/DDBJ databases">
        <title>Elizabethkingia anophelis draft genomes.</title>
        <authorList>
            <person name="Nicholson A.C."/>
            <person name="Whitney A.M."/>
            <person name="Humrighouse B.W."/>
            <person name="Villarma A."/>
            <person name="Bell M."/>
            <person name="Mcquiston J."/>
        </authorList>
    </citation>
    <scope>NUCLEOTIDE SEQUENCE</scope>
    <source>
        <strain evidence="1">B4955</strain>
    </source>
</reference>
<dbReference type="Gene3D" id="3.40.640.10">
    <property type="entry name" value="Type I PLP-dependent aspartate aminotransferase-like (Major domain)"/>
    <property type="match status" value="1"/>
</dbReference>
<gene>
    <name evidence="1" type="ORF">CMU51_17720</name>
</gene>
<evidence type="ECO:0008006" key="3">
    <source>
        <dbReference type="Google" id="ProtNLM"/>
    </source>
</evidence>
<protein>
    <recommendedName>
        <fullName evidence="3">DegT/DnrJ/EryC1/StrS aminotransferase family protein</fullName>
    </recommendedName>
</protein>
<dbReference type="RefSeq" id="WP_161042353.1">
    <property type="nucleotide sequence ID" value="NZ_RSAV01000006.1"/>
</dbReference>
<dbReference type="AlphaFoldDB" id="A0AAE4P2P9"/>
<evidence type="ECO:0000313" key="2">
    <source>
        <dbReference type="Proteomes" id="UP001189000"/>
    </source>
</evidence>
<comment type="caution">
    <text evidence="1">The sequence shown here is derived from an EMBL/GenBank/DDBJ whole genome shotgun (WGS) entry which is preliminary data.</text>
</comment>
<organism evidence="1 2">
    <name type="scientific">Elizabethkingia anophelis</name>
    <dbReference type="NCBI Taxonomy" id="1117645"/>
    <lineage>
        <taxon>Bacteria</taxon>
        <taxon>Pseudomonadati</taxon>
        <taxon>Bacteroidota</taxon>
        <taxon>Flavobacteriia</taxon>
        <taxon>Flavobacteriales</taxon>
        <taxon>Weeksellaceae</taxon>
        <taxon>Elizabethkingia</taxon>
    </lineage>
</organism>
<evidence type="ECO:0000313" key="1">
    <source>
        <dbReference type="EMBL" id="MDV3665892.1"/>
    </source>
</evidence>
<dbReference type="InterPro" id="IPR015424">
    <property type="entry name" value="PyrdxlP-dep_Trfase"/>
</dbReference>
<accession>A0AAE4P2P9</accession>
<proteinExistence type="predicted"/>
<name>A0AAE4P2P9_9FLAO</name>
<dbReference type="SUPFAM" id="SSF53383">
    <property type="entry name" value="PLP-dependent transferases"/>
    <property type="match status" value="1"/>
</dbReference>
<dbReference type="EMBL" id="NWGY01000019">
    <property type="protein sequence ID" value="MDV3665892.1"/>
    <property type="molecule type" value="Genomic_DNA"/>
</dbReference>
<sequence>MAIGGYFQLELCENKPFQYSDLILLNTARNCLEYILRAKGYKKIYIPYFTCDVLLEPINKLNIDYQFYDIDDSLEPIFDYDRVGGNEVFLATNYFGIKTKFIEDLSSKVKNLIIDNAQAFFAKPLLGIDTFYSPRKFVGVSDGGILATKKILEGYLEKDFSYERMSHLLKRIDLSAEEGYNDFVLNDKVLEKQNIKLMSNLTKSILSNIDFERIKKLRRENYLFLDKYLKKDNLLNIELDQKDIPMIYPYRVKSAKKIRDTLISQKIYCATYWPNVLDWSAPSTNSYNVTKGIIALPIDQRYNINHMTKIINLISKK</sequence>
<dbReference type="InterPro" id="IPR015421">
    <property type="entry name" value="PyrdxlP-dep_Trfase_major"/>
</dbReference>
<dbReference type="Proteomes" id="UP001189000">
    <property type="component" value="Unassembled WGS sequence"/>
</dbReference>